<dbReference type="InterPro" id="IPR043128">
    <property type="entry name" value="Rev_trsase/Diguanyl_cyclase"/>
</dbReference>
<feature type="transmembrane region" description="Helical" evidence="5">
    <location>
        <begin position="93"/>
        <end position="111"/>
    </location>
</feature>
<comment type="catalytic activity">
    <reaction evidence="4">
        <text>2 GTP = 3',3'-c-di-GMP + 2 diphosphate</text>
        <dbReference type="Rhea" id="RHEA:24898"/>
        <dbReference type="ChEBI" id="CHEBI:33019"/>
        <dbReference type="ChEBI" id="CHEBI:37565"/>
        <dbReference type="ChEBI" id="CHEBI:58805"/>
        <dbReference type="EC" id="2.7.7.65"/>
    </reaction>
</comment>
<dbReference type="PROSITE" id="PS50887">
    <property type="entry name" value="GGDEF"/>
    <property type="match status" value="1"/>
</dbReference>
<dbReference type="InterPro" id="IPR050469">
    <property type="entry name" value="Diguanylate_Cyclase"/>
</dbReference>
<dbReference type="EC" id="2.7.7.65" evidence="3"/>
<protein>
    <recommendedName>
        <fullName evidence="3">diguanylate cyclase</fullName>
        <ecNumber evidence="3">2.7.7.65</ecNumber>
    </recommendedName>
</protein>
<dbReference type="GO" id="GO:0005886">
    <property type="term" value="C:plasma membrane"/>
    <property type="evidence" value="ECO:0007669"/>
    <property type="project" value="UniProtKB-SubCell"/>
</dbReference>
<dbReference type="AlphaFoldDB" id="A0A379KM96"/>
<accession>A0A379KM96</accession>
<organism evidence="7 8">
    <name type="scientific">Pseudomonas putida</name>
    <name type="common">Arthrobacter siderocapsulatus</name>
    <dbReference type="NCBI Taxonomy" id="303"/>
    <lineage>
        <taxon>Bacteria</taxon>
        <taxon>Pseudomonadati</taxon>
        <taxon>Pseudomonadota</taxon>
        <taxon>Gammaproteobacteria</taxon>
        <taxon>Pseudomonadales</taxon>
        <taxon>Pseudomonadaceae</taxon>
        <taxon>Pseudomonas</taxon>
    </lineage>
</organism>
<comment type="cofactor">
    <cofactor evidence="1">
        <name>Mg(2+)</name>
        <dbReference type="ChEBI" id="CHEBI:18420"/>
    </cofactor>
</comment>
<dbReference type="InterPro" id="IPR000160">
    <property type="entry name" value="GGDEF_dom"/>
</dbReference>
<name>A0A379KM96_PSEPU</name>
<dbReference type="Pfam" id="PF00990">
    <property type="entry name" value="GGDEF"/>
    <property type="match status" value="1"/>
</dbReference>
<evidence type="ECO:0000259" key="6">
    <source>
        <dbReference type="PROSITE" id="PS50887"/>
    </source>
</evidence>
<keyword evidence="5" id="KW-0812">Transmembrane</keyword>
<feature type="transmembrane region" description="Helical" evidence="5">
    <location>
        <begin position="36"/>
        <end position="56"/>
    </location>
</feature>
<dbReference type="PANTHER" id="PTHR45138:SF9">
    <property type="entry name" value="DIGUANYLATE CYCLASE DGCM-RELATED"/>
    <property type="match status" value="1"/>
</dbReference>
<keyword evidence="5" id="KW-0472">Membrane</keyword>
<dbReference type="GO" id="GO:1902201">
    <property type="term" value="P:negative regulation of bacterial-type flagellum-dependent cell motility"/>
    <property type="evidence" value="ECO:0007669"/>
    <property type="project" value="TreeGrafter"/>
</dbReference>
<feature type="transmembrane region" description="Helical" evidence="5">
    <location>
        <begin position="187"/>
        <end position="207"/>
    </location>
</feature>
<sequence>MMIAHTPTLFAAVALVATILAFCLLLVGQSNRQDNLWLTACGLLAHALAYVCYTVYGHAPLWFSYGVGNSLLSLALAFYSASLFRVREQAVPWRQVFIIPACMLVGLMLLLDTVEPRMLLATLVLMLQCTLILYWVRRHVERPGRAHLLLQIGALVSLVGLGMRALAVVNGTAVEMRYDTSNLKQSISVAIGTVTVMMYSIGLVLMAKERSESRLKHLALRDVLTGTYNRRAILERFACELDRARGERSSLAVAMIDLDHFKRINDLYGHLAGDEVLCHCVRQLEQRLRNGDSLGRYGGEEFLLLLPRTDRDGAMAALQGLREAIALSPAHFAGDQITLRFSVGLWCGVPGPHDTTASLLAQADAALYQAKAAGRNTVHMAALTAAG</sequence>
<keyword evidence="7" id="KW-0808">Transferase</keyword>
<dbReference type="PANTHER" id="PTHR45138">
    <property type="entry name" value="REGULATORY COMPONENTS OF SENSORY TRANSDUCTION SYSTEM"/>
    <property type="match status" value="1"/>
</dbReference>
<proteinExistence type="predicted"/>
<dbReference type="FunFam" id="3.30.70.270:FF:000001">
    <property type="entry name" value="Diguanylate cyclase domain protein"/>
    <property type="match status" value="1"/>
</dbReference>
<evidence type="ECO:0000313" key="8">
    <source>
        <dbReference type="Proteomes" id="UP000254602"/>
    </source>
</evidence>
<feature type="domain" description="GGDEF" evidence="6">
    <location>
        <begin position="249"/>
        <end position="383"/>
    </location>
</feature>
<evidence type="ECO:0000256" key="3">
    <source>
        <dbReference type="ARBA" id="ARBA00012528"/>
    </source>
</evidence>
<dbReference type="CDD" id="cd01949">
    <property type="entry name" value="GGDEF"/>
    <property type="match status" value="1"/>
</dbReference>
<feature type="transmembrane region" description="Helical" evidence="5">
    <location>
        <begin position="117"/>
        <end position="136"/>
    </location>
</feature>
<dbReference type="EMBL" id="UGUY01000001">
    <property type="protein sequence ID" value="SUD69114.1"/>
    <property type="molecule type" value="Genomic_DNA"/>
</dbReference>
<evidence type="ECO:0000256" key="2">
    <source>
        <dbReference type="ARBA" id="ARBA00004533"/>
    </source>
</evidence>
<evidence type="ECO:0000256" key="5">
    <source>
        <dbReference type="SAM" id="Phobius"/>
    </source>
</evidence>
<feature type="transmembrane region" description="Helical" evidence="5">
    <location>
        <begin position="6"/>
        <end position="27"/>
    </location>
</feature>
<dbReference type="Proteomes" id="UP000254602">
    <property type="component" value="Unassembled WGS sequence"/>
</dbReference>
<evidence type="ECO:0000313" key="7">
    <source>
        <dbReference type="EMBL" id="SUD69114.1"/>
    </source>
</evidence>
<feature type="transmembrane region" description="Helical" evidence="5">
    <location>
        <begin position="148"/>
        <end position="167"/>
    </location>
</feature>
<keyword evidence="7" id="KW-0548">Nucleotidyltransferase</keyword>
<dbReference type="GO" id="GO:0043709">
    <property type="term" value="P:cell adhesion involved in single-species biofilm formation"/>
    <property type="evidence" value="ECO:0007669"/>
    <property type="project" value="TreeGrafter"/>
</dbReference>
<evidence type="ECO:0000256" key="1">
    <source>
        <dbReference type="ARBA" id="ARBA00001946"/>
    </source>
</evidence>
<evidence type="ECO:0000256" key="4">
    <source>
        <dbReference type="ARBA" id="ARBA00034247"/>
    </source>
</evidence>
<dbReference type="InterPro" id="IPR029787">
    <property type="entry name" value="Nucleotide_cyclase"/>
</dbReference>
<dbReference type="SMART" id="SM00267">
    <property type="entry name" value="GGDEF"/>
    <property type="match status" value="1"/>
</dbReference>
<comment type="subcellular location">
    <subcellularLocation>
        <location evidence="2">Cell inner membrane</location>
    </subcellularLocation>
</comment>
<reference evidence="7 8" key="1">
    <citation type="submission" date="2018-06" db="EMBL/GenBank/DDBJ databases">
        <authorList>
            <consortium name="Pathogen Informatics"/>
            <person name="Doyle S."/>
        </authorList>
    </citation>
    <scope>NUCLEOTIDE SEQUENCE [LARGE SCALE GENOMIC DNA]</scope>
    <source>
        <strain evidence="7 8">NCTC7914</strain>
    </source>
</reference>
<dbReference type="GO" id="GO:0052621">
    <property type="term" value="F:diguanylate cyclase activity"/>
    <property type="evidence" value="ECO:0007669"/>
    <property type="project" value="UniProtKB-EC"/>
</dbReference>
<dbReference type="Gene3D" id="3.30.70.270">
    <property type="match status" value="1"/>
</dbReference>
<feature type="transmembrane region" description="Helical" evidence="5">
    <location>
        <begin position="62"/>
        <end position="81"/>
    </location>
</feature>
<dbReference type="SUPFAM" id="SSF55073">
    <property type="entry name" value="Nucleotide cyclase"/>
    <property type="match status" value="1"/>
</dbReference>
<dbReference type="NCBIfam" id="TIGR00254">
    <property type="entry name" value="GGDEF"/>
    <property type="match status" value="1"/>
</dbReference>
<keyword evidence="5" id="KW-1133">Transmembrane helix</keyword>
<gene>
    <name evidence="7" type="primary">adrA_2</name>
    <name evidence="7" type="ORF">NCTC7914_03252</name>
</gene>